<name>A0A329R8H0_9STRA</name>
<proteinExistence type="predicted"/>
<accession>A0A329R8H0</accession>
<sequence>MVNSITSHVSFLAELDEFFCTSNLEVEFNTDEEEGVELSNDTGM</sequence>
<evidence type="ECO:0000313" key="1">
    <source>
        <dbReference type="EMBL" id="KAG2806089.1"/>
    </source>
</evidence>
<evidence type="ECO:0000313" key="4">
    <source>
        <dbReference type="EMBL" id="KAG2956565.1"/>
    </source>
</evidence>
<dbReference type="Proteomes" id="UP000760860">
    <property type="component" value="Unassembled WGS sequence"/>
</dbReference>
<dbReference type="Proteomes" id="UP000774804">
    <property type="component" value="Unassembled WGS sequence"/>
</dbReference>
<dbReference type="EMBL" id="MJFZ01002455">
    <property type="protein sequence ID" value="RAW20733.1"/>
    <property type="molecule type" value="Genomic_DNA"/>
</dbReference>
<dbReference type="Proteomes" id="UP000251314">
    <property type="component" value="Unassembled WGS sequence"/>
</dbReference>
<evidence type="ECO:0000313" key="6">
    <source>
        <dbReference type="EMBL" id="RAW20733.1"/>
    </source>
</evidence>
<dbReference type="Proteomes" id="UP000735874">
    <property type="component" value="Unassembled WGS sequence"/>
</dbReference>
<dbReference type="EMBL" id="RCMK01002959">
    <property type="protein sequence ID" value="KAG2877410.1"/>
    <property type="molecule type" value="Genomic_DNA"/>
</dbReference>
<keyword evidence="7" id="KW-1185">Reference proteome</keyword>
<dbReference type="VEuPathDB" id="FungiDB:PC110_g22824"/>
<protein>
    <submittedName>
        <fullName evidence="6">Uncharacterized protein</fullName>
    </submittedName>
</protein>
<evidence type="ECO:0000313" key="7">
    <source>
        <dbReference type="Proteomes" id="UP000251314"/>
    </source>
</evidence>
<organism evidence="6 7">
    <name type="scientific">Phytophthora cactorum</name>
    <dbReference type="NCBI Taxonomy" id="29920"/>
    <lineage>
        <taxon>Eukaryota</taxon>
        <taxon>Sar</taxon>
        <taxon>Stramenopiles</taxon>
        <taxon>Oomycota</taxon>
        <taxon>Peronosporomycetes</taxon>
        <taxon>Peronosporales</taxon>
        <taxon>Peronosporaceae</taxon>
        <taxon>Phytophthora</taxon>
    </lineage>
</organism>
<dbReference type="Proteomes" id="UP000697107">
    <property type="component" value="Unassembled WGS sequence"/>
</dbReference>
<dbReference type="EMBL" id="RCML01002992">
    <property type="protein sequence ID" value="KAG2956565.1"/>
    <property type="molecule type" value="Genomic_DNA"/>
</dbReference>
<reference evidence="1" key="2">
    <citation type="submission" date="2018-10" db="EMBL/GenBank/DDBJ databases">
        <title>Effector identification in a new, highly contiguous assembly of the strawberry crown rot pathogen Phytophthora cactorum.</title>
        <authorList>
            <person name="Armitage A.D."/>
            <person name="Nellist C.F."/>
            <person name="Bates H."/>
            <person name="Vickerstaff R.J."/>
            <person name="Harrison R.J."/>
        </authorList>
    </citation>
    <scope>NUCLEOTIDE SEQUENCE</scope>
    <source>
        <strain evidence="1">15-7</strain>
        <strain evidence="2">4032</strain>
        <strain evidence="3">4040</strain>
        <strain evidence="4">P415</strain>
        <strain evidence="5">P421</strain>
    </source>
</reference>
<evidence type="ECO:0000313" key="2">
    <source>
        <dbReference type="EMBL" id="KAG2873817.1"/>
    </source>
</evidence>
<gene>
    <name evidence="6" type="ORF">PC110_g22824</name>
    <name evidence="1" type="ORF">PC113_g24167</name>
    <name evidence="2" type="ORF">PC115_g24277</name>
    <name evidence="3" type="ORF">PC117_g27087</name>
    <name evidence="4" type="ORF">PC118_g24408</name>
    <name evidence="5" type="ORF">PC129_g24080</name>
</gene>
<evidence type="ECO:0000313" key="5">
    <source>
        <dbReference type="EMBL" id="KAG3199552.1"/>
    </source>
</evidence>
<evidence type="ECO:0000313" key="3">
    <source>
        <dbReference type="EMBL" id="KAG2877410.1"/>
    </source>
</evidence>
<reference evidence="6 7" key="1">
    <citation type="submission" date="2018-01" db="EMBL/GenBank/DDBJ databases">
        <title>Draft genome of the strawberry crown rot pathogen Phytophthora cactorum.</title>
        <authorList>
            <person name="Armitage A.D."/>
            <person name="Lysoe E."/>
            <person name="Nellist C.F."/>
            <person name="Harrison R.J."/>
            <person name="Brurberg M.B."/>
        </authorList>
    </citation>
    <scope>NUCLEOTIDE SEQUENCE [LARGE SCALE GENOMIC DNA]</scope>
    <source>
        <strain evidence="6 7">10300</strain>
    </source>
</reference>
<comment type="caution">
    <text evidence="6">The sequence shown here is derived from an EMBL/GenBank/DDBJ whole genome shotgun (WGS) entry which is preliminary data.</text>
</comment>
<dbReference type="EMBL" id="RCMG01002818">
    <property type="protein sequence ID" value="KAG2806089.1"/>
    <property type="molecule type" value="Genomic_DNA"/>
</dbReference>
<dbReference type="EMBL" id="RCMV01003242">
    <property type="protein sequence ID" value="KAG3199552.1"/>
    <property type="molecule type" value="Genomic_DNA"/>
</dbReference>
<dbReference type="EMBL" id="RCMI01003029">
    <property type="protein sequence ID" value="KAG2873817.1"/>
    <property type="molecule type" value="Genomic_DNA"/>
</dbReference>
<dbReference type="Proteomes" id="UP000736787">
    <property type="component" value="Unassembled WGS sequence"/>
</dbReference>
<dbReference type="AlphaFoldDB" id="A0A329R8H0"/>